<dbReference type="Pfam" id="PF01395">
    <property type="entry name" value="PBP_GOBP"/>
    <property type="match status" value="1"/>
</dbReference>
<evidence type="ECO:0000256" key="2">
    <source>
        <dbReference type="ARBA" id="ARBA00008098"/>
    </source>
</evidence>
<evidence type="ECO:0000256" key="1">
    <source>
        <dbReference type="ARBA" id="ARBA00004613"/>
    </source>
</evidence>
<dbReference type="InterPro" id="IPR006170">
    <property type="entry name" value="PBP/GOBP"/>
</dbReference>
<organism evidence="6">
    <name type="scientific">Bactrocera dorsalis</name>
    <name type="common">Oriental fruit fly</name>
    <name type="synonym">Dacus dorsalis</name>
    <dbReference type="NCBI Taxonomy" id="27457"/>
    <lineage>
        <taxon>Eukaryota</taxon>
        <taxon>Metazoa</taxon>
        <taxon>Ecdysozoa</taxon>
        <taxon>Arthropoda</taxon>
        <taxon>Hexapoda</taxon>
        <taxon>Insecta</taxon>
        <taxon>Pterygota</taxon>
        <taxon>Neoptera</taxon>
        <taxon>Endopterygota</taxon>
        <taxon>Diptera</taxon>
        <taxon>Brachycera</taxon>
        <taxon>Muscomorpha</taxon>
        <taxon>Tephritoidea</taxon>
        <taxon>Tephritidae</taxon>
        <taxon>Bactrocera</taxon>
        <taxon>Bactrocera</taxon>
    </lineage>
</organism>
<comment type="similarity">
    <text evidence="2">Belongs to the PBP/GOBP family.</text>
</comment>
<evidence type="ECO:0000256" key="4">
    <source>
        <dbReference type="ARBA" id="ARBA00022729"/>
    </source>
</evidence>
<dbReference type="SMART" id="SM00708">
    <property type="entry name" value="PhBP"/>
    <property type="match status" value="1"/>
</dbReference>
<dbReference type="SUPFAM" id="SSF47565">
    <property type="entry name" value="Insect pheromone/odorant-binding proteins"/>
    <property type="match status" value="1"/>
</dbReference>
<dbReference type="OrthoDB" id="5978988at2759"/>
<evidence type="ECO:0000313" key="6">
    <source>
        <dbReference type="EMBL" id="JAC46180.1"/>
    </source>
</evidence>
<sequence>FSAFTIALSNQLRYPYREQAFSKQESSIILINKMKYIVAVLLAALVAMAAAEEYKIRNQDDLLKARKECMEAKKVPTEHIEKFKKFEFPDDEVTRCYIECIFNKFQLFSPTEGFKTQNLIAQLGQNKENKDAVKADIEKCADKNEQKSDSCTWAYRGFKCFISKNLPLVQESLKKN</sequence>
<dbReference type="GO" id="GO:0005615">
    <property type="term" value="C:extracellular space"/>
    <property type="evidence" value="ECO:0007669"/>
    <property type="project" value="TreeGrafter"/>
</dbReference>
<dbReference type="AlphaFoldDB" id="A0A034VWI9"/>
<dbReference type="GO" id="GO:0005549">
    <property type="term" value="F:odorant binding"/>
    <property type="evidence" value="ECO:0007669"/>
    <property type="project" value="InterPro"/>
</dbReference>
<dbReference type="CDD" id="cd23992">
    <property type="entry name" value="PBP_GOBP"/>
    <property type="match status" value="1"/>
</dbReference>
<reference evidence="6" key="1">
    <citation type="journal article" date="2014" name="BMC Genomics">
        <title>Characterizing the developmental transcriptome of the oriental fruit fly, Bactrocera dorsalis (Diptera: Tephritidae) through comparative genomic analysis with Drosophila melanogaster utilizing modENCODE datasets.</title>
        <authorList>
            <person name="Geib S.M."/>
            <person name="Calla B."/>
            <person name="Hall B."/>
            <person name="Hou S."/>
            <person name="Manoukis N.C."/>
        </authorList>
    </citation>
    <scope>NUCLEOTIDE SEQUENCE</scope>
    <source>
        <strain evidence="6">Punador</strain>
    </source>
</reference>
<evidence type="ECO:0000256" key="3">
    <source>
        <dbReference type="ARBA" id="ARBA00022525"/>
    </source>
</evidence>
<dbReference type="PANTHER" id="PTHR11857:SF46">
    <property type="entry name" value="GENERAL ODORANT-BINDING PROTEIN 99A-RELATED"/>
    <property type="match status" value="1"/>
</dbReference>
<keyword evidence="5" id="KW-1015">Disulfide bond</keyword>
<name>A0A034VWI9_BACDO</name>
<accession>A0A034VWI9</accession>
<dbReference type="GO" id="GO:0007608">
    <property type="term" value="P:sensory perception of smell"/>
    <property type="evidence" value="ECO:0007669"/>
    <property type="project" value="TreeGrafter"/>
</dbReference>
<evidence type="ECO:0000256" key="5">
    <source>
        <dbReference type="ARBA" id="ARBA00023157"/>
    </source>
</evidence>
<feature type="non-terminal residue" evidence="6">
    <location>
        <position position="1"/>
    </location>
</feature>
<dbReference type="EMBL" id="GAKP01012772">
    <property type="protein sequence ID" value="JAC46180.1"/>
    <property type="molecule type" value="Transcribed_RNA"/>
</dbReference>
<comment type="subcellular location">
    <subcellularLocation>
        <location evidence="1">Secreted</location>
    </subcellularLocation>
</comment>
<dbReference type="PANTHER" id="PTHR11857">
    <property type="entry name" value="ODORANT BINDING PROTEIN-RELATED"/>
    <property type="match status" value="1"/>
</dbReference>
<dbReference type="InterPro" id="IPR036728">
    <property type="entry name" value="PBP_GOBP_sf"/>
</dbReference>
<keyword evidence="3" id="KW-0964">Secreted</keyword>
<dbReference type="Gene3D" id="1.10.238.20">
    <property type="entry name" value="Pheromone/general odorant binding protein domain"/>
    <property type="match status" value="1"/>
</dbReference>
<proteinExistence type="inferred from homology"/>
<keyword evidence="4" id="KW-0732">Signal</keyword>
<protein>
    <submittedName>
        <fullName evidence="6">General odorant-binding protein 99a</fullName>
    </submittedName>
</protein>
<gene>
    <name evidence="6" type="primary">OB99A</name>
</gene>